<name>A0ABN1YMC7_9ACTN</name>
<sequence>MAQLHVEVDDEALREAAEILGTKTEQATVNAALLAVAERRRRLRALEELAGMGELGDFDVQLDKKNYRR</sequence>
<protein>
    <recommendedName>
        <fullName evidence="3">Type II toxin-antitoxin system VapB family antitoxin</fullName>
    </recommendedName>
</protein>
<dbReference type="Pfam" id="PF09957">
    <property type="entry name" value="VapB_antitoxin"/>
    <property type="match status" value="1"/>
</dbReference>
<evidence type="ECO:0008006" key="3">
    <source>
        <dbReference type="Google" id="ProtNLM"/>
    </source>
</evidence>
<reference evidence="1 2" key="1">
    <citation type="journal article" date="2019" name="Int. J. Syst. Evol. Microbiol.">
        <title>The Global Catalogue of Microorganisms (GCM) 10K type strain sequencing project: providing services to taxonomists for standard genome sequencing and annotation.</title>
        <authorList>
            <consortium name="The Broad Institute Genomics Platform"/>
            <consortium name="The Broad Institute Genome Sequencing Center for Infectious Disease"/>
            <person name="Wu L."/>
            <person name="Ma J."/>
        </authorList>
    </citation>
    <scope>NUCLEOTIDE SEQUENCE [LARGE SCALE GENOMIC DNA]</scope>
    <source>
        <strain evidence="1 2">JCM 11756</strain>
    </source>
</reference>
<dbReference type="RefSeq" id="WP_344008989.1">
    <property type="nucleotide sequence ID" value="NZ_BAAAIZ010000001.1"/>
</dbReference>
<evidence type="ECO:0000313" key="2">
    <source>
        <dbReference type="Proteomes" id="UP001500973"/>
    </source>
</evidence>
<organism evidence="1 2">
    <name type="scientific">Streptomyces thermospinosisporus</name>
    <dbReference type="NCBI Taxonomy" id="161482"/>
    <lineage>
        <taxon>Bacteria</taxon>
        <taxon>Bacillati</taxon>
        <taxon>Actinomycetota</taxon>
        <taxon>Actinomycetes</taxon>
        <taxon>Kitasatosporales</taxon>
        <taxon>Streptomycetaceae</taxon>
        <taxon>Streptomyces</taxon>
    </lineage>
</organism>
<keyword evidence="2" id="KW-1185">Reference proteome</keyword>
<proteinExistence type="predicted"/>
<dbReference type="Proteomes" id="UP001500973">
    <property type="component" value="Unassembled WGS sequence"/>
</dbReference>
<dbReference type="InterPro" id="IPR019239">
    <property type="entry name" value="VapB_antitoxin"/>
</dbReference>
<dbReference type="EMBL" id="BAAAIZ010000001">
    <property type="protein sequence ID" value="GAA1413938.1"/>
    <property type="molecule type" value="Genomic_DNA"/>
</dbReference>
<evidence type="ECO:0000313" key="1">
    <source>
        <dbReference type="EMBL" id="GAA1413938.1"/>
    </source>
</evidence>
<comment type="caution">
    <text evidence="1">The sequence shown here is derived from an EMBL/GenBank/DDBJ whole genome shotgun (WGS) entry which is preliminary data.</text>
</comment>
<gene>
    <name evidence="1" type="ORF">GCM10009601_00760</name>
</gene>
<accession>A0ABN1YMC7</accession>